<dbReference type="InterPro" id="IPR020846">
    <property type="entry name" value="MFS_dom"/>
</dbReference>
<dbReference type="SUPFAM" id="SSF103473">
    <property type="entry name" value="MFS general substrate transporter"/>
    <property type="match status" value="1"/>
</dbReference>
<sequence length="90" mass="9572">MKNKLGIKSTLSAGFVDLGMVPIIIGMALGMYVFGSILDKIGPKKAFSIFLIMSSLLVYTFNFASNLLSMTLLGALIGFSQMACMAVTVP</sequence>
<dbReference type="Proteomes" id="UP000030023">
    <property type="component" value="Unassembled WGS sequence"/>
</dbReference>
<dbReference type="Gene3D" id="1.20.1250.20">
    <property type="entry name" value="MFS general substrate transporter like domains"/>
    <property type="match status" value="1"/>
</dbReference>
<protein>
    <recommendedName>
        <fullName evidence="7">Major facilitator superfamily (MFS) profile domain-containing protein</fullName>
    </recommendedName>
</protein>
<evidence type="ECO:0000256" key="2">
    <source>
        <dbReference type="ARBA" id="ARBA00022448"/>
    </source>
</evidence>
<evidence type="ECO:0000313" key="9">
    <source>
        <dbReference type="Proteomes" id="UP000030023"/>
    </source>
</evidence>
<dbReference type="InterPro" id="IPR036259">
    <property type="entry name" value="MFS_trans_sf"/>
</dbReference>
<feature type="domain" description="Major facilitator superfamily (MFS) profile" evidence="7">
    <location>
        <begin position="1"/>
        <end position="90"/>
    </location>
</feature>
<evidence type="ECO:0000256" key="4">
    <source>
        <dbReference type="ARBA" id="ARBA00022989"/>
    </source>
</evidence>
<keyword evidence="4 6" id="KW-1133">Transmembrane helix</keyword>
<keyword evidence="3 6" id="KW-0812">Transmembrane</keyword>
<accession>A0ABR4XQM6</accession>
<gene>
    <name evidence="8" type="ORF">Q757_05215</name>
</gene>
<evidence type="ECO:0000313" key="8">
    <source>
        <dbReference type="EMBL" id="KGO31765.1"/>
    </source>
</evidence>
<feature type="transmembrane region" description="Helical" evidence="6">
    <location>
        <begin position="12"/>
        <end position="34"/>
    </location>
</feature>
<comment type="subcellular location">
    <subcellularLocation>
        <location evidence="1">Cell membrane</location>
        <topology evidence="1">Multi-pass membrane protein</topology>
    </subcellularLocation>
</comment>
<evidence type="ECO:0000259" key="7">
    <source>
        <dbReference type="PROSITE" id="PS50850"/>
    </source>
</evidence>
<organism evidence="8 9">
    <name type="scientific">Oenococcus alcoholitolerans</name>
    <dbReference type="NCBI Taxonomy" id="931074"/>
    <lineage>
        <taxon>Bacteria</taxon>
        <taxon>Bacillati</taxon>
        <taxon>Bacillota</taxon>
        <taxon>Bacilli</taxon>
        <taxon>Lactobacillales</taxon>
        <taxon>Lactobacillaceae</taxon>
        <taxon>Oenococcus</taxon>
    </lineage>
</organism>
<proteinExistence type="predicted"/>
<keyword evidence="9" id="KW-1185">Reference proteome</keyword>
<comment type="caution">
    <text evidence="8">The sequence shown here is derived from an EMBL/GenBank/DDBJ whole genome shotgun (WGS) entry which is preliminary data.</text>
</comment>
<keyword evidence="2" id="KW-0813">Transport</keyword>
<evidence type="ECO:0000256" key="5">
    <source>
        <dbReference type="ARBA" id="ARBA00023136"/>
    </source>
</evidence>
<evidence type="ECO:0000256" key="1">
    <source>
        <dbReference type="ARBA" id="ARBA00004651"/>
    </source>
</evidence>
<reference evidence="8 9" key="1">
    <citation type="journal article" date="2014" name="Antonie Van Leeuwenhoek">
        <title>Oenococcus alcoholitolerans sp. nov., a lactic acid bacteria isolated from cachaca and ethanol fermentation processes.</title>
        <authorList>
            <person name="Badotti F."/>
            <person name="Moreira A.P."/>
            <person name="Tonon L.A."/>
            <person name="de Lucena B.T."/>
            <person name="Gomes Fde C."/>
            <person name="Kruger R."/>
            <person name="Thompson C.C."/>
            <person name="de Morais M.A.Jr."/>
            <person name="Rosa C.A."/>
            <person name="Thompson F.L."/>
        </authorList>
    </citation>
    <scope>NUCLEOTIDE SEQUENCE [LARGE SCALE GENOMIC DNA]</scope>
    <source>
        <strain evidence="8 9">UFRJ-M7.2.18</strain>
    </source>
</reference>
<evidence type="ECO:0000256" key="6">
    <source>
        <dbReference type="SAM" id="Phobius"/>
    </source>
</evidence>
<dbReference type="EMBL" id="AXCV01000219">
    <property type="protein sequence ID" value="KGO31765.1"/>
    <property type="molecule type" value="Genomic_DNA"/>
</dbReference>
<name>A0ABR4XQM6_9LACO</name>
<evidence type="ECO:0000256" key="3">
    <source>
        <dbReference type="ARBA" id="ARBA00022692"/>
    </source>
</evidence>
<dbReference type="PROSITE" id="PS50850">
    <property type="entry name" value="MFS"/>
    <property type="match status" value="1"/>
</dbReference>
<keyword evidence="5 6" id="KW-0472">Membrane</keyword>